<feature type="binding site" evidence="3">
    <location>
        <position position="14"/>
    </location>
    <ligand>
        <name>phosphate</name>
        <dbReference type="ChEBI" id="CHEBI:43474"/>
    </ligand>
</feature>
<dbReference type="GO" id="GO:0017061">
    <property type="term" value="F:S-methyl-5-thioadenosine phosphorylase activity"/>
    <property type="evidence" value="ECO:0007669"/>
    <property type="project" value="InterPro"/>
</dbReference>
<feature type="binding site" evidence="3">
    <location>
        <begin position="206"/>
        <end position="208"/>
    </location>
    <ligand>
        <name>substrate</name>
    </ligand>
</feature>
<dbReference type="EMBL" id="FQVU01000002">
    <property type="protein sequence ID" value="SHF98814.1"/>
    <property type="molecule type" value="Genomic_DNA"/>
</dbReference>
<dbReference type="Pfam" id="PF01048">
    <property type="entry name" value="PNP_UDP_1"/>
    <property type="match status" value="1"/>
</dbReference>
<dbReference type="PANTHER" id="PTHR42679:SF2">
    <property type="entry name" value="S-METHYL-5'-THIOADENOSINE PHOSPHORYLASE"/>
    <property type="match status" value="1"/>
</dbReference>
<dbReference type="AlphaFoldDB" id="A0A1M5G580"/>
<dbReference type="UniPathway" id="UPA00606"/>
<organism evidence="6 7">
    <name type="scientific">Jatrophihabitans endophyticus</name>
    <dbReference type="NCBI Taxonomy" id="1206085"/>
    <lineage>
        <taxon>Bacteria</taxon>
        <taxon>Bacillati</taxon>
        <taxon>Actinomycetota</taxon>
        <taxon>Actinomycetes</taxon>
        <taxon>Jatrophihabitantales</taxon>
        <taxon>Jatrophihabitantaceae</taxon>
        <taxon>Jatrophihabitans</taxon>
    </lineage>
</organism>
<feature type="site" description="Important for substrate specificity" evidence="3">
    <location>
        <position position="164"/>
    </location>
</feature>
<dbReference type="NCBIfam" id="NF006599">
    <property type="entry name" value="PRK09136.1"/>
    <property type="match status" value="1"/>
</dbReference>
<sequence length="266" mass="27507">MAAQTAPIGVIGGSGFYSLLEDPAEHVVETPYGAPSDPVTVGSLAGRPVAFVPRHGTGHRFAPHLVPYRANLWALRSLGVRQVVSLSAVGSLTTALPTGTLVVPDQVVDRTAGRPHTFFDAATGVGHAGFADPYCPRGRAAALAAGVTAHDGGTLVVVNGPRFSSRAESLEFQSHGWSIIGMTAMPEAGLARELALCYTTLALVTDLDAGVAAGEGVTHAEVLEAFAANLPRLRDLLVDTLGRLPDEQDDCPCGDTSGYPASHVLP</sequence>
<dbReference type="InterPro" id="IPR000845">
    <property type="entry name" value="Nucleoside_phosphorylase_d"/>
</dbReference>
<comment type="similarity">
    <text evidence="3">Belongs to the PNP/MTAP phosphorylase family. MTAP subfamily.</text>
</comment>
<keyword evidence="3" id="KW-0660">Purine salvage</keyword>
<feature type="binding site" evidence="3">
    <location>
        <position position="183"/>
    </location>
    <ligand>
        <name>phosphate</name>
        <dbReference type="ChEBI" id="CHEBI:43474"/>
    </ligand>
</feature>
<keyword evidence="1 3" id="KW-0328">Glycosyltransferase</keyword>
<accession>A0A1M5G580</accession>
<gene>
    <name evidence="6" type="ORF">SAMN05443575_1057</name>
</gene>
<dbReference type="PROSITE" id="PS01240">
    <property type="entry name" value="PNP_MTAP_2"/>
    <property type="match status" value="1"/>
</dbReference>
<feature type="domain" description="Nucleoside phosphorylase" evidence="5">
    <location>
        <begin position="7"/>
        <end position="239"/>
    </location>
</feature>
<name>A0A1M5G580_9ACTN</name>
<feature type="binding site" evidence="3">
    <location>
        <begin position="54"/>
        <end position="55"/>
    </location>
    <ligand>
        <name>phosphate</name>
        <dbReference type="ChEBI" id="CHEBI:43474"/>
    </ligand>
</feature>
<protein>
    <recommendedName>
        <fullName evidence="3">Purine nucleoside phosphorylase</fullName>
        <shortName evidence="3">PNP</shortName>
        <ecNumber evidence="3">2.4.2.1</ecNumber>
    </recommendedName>
</protein>
<reference evidence="6 7" key="1">
    <citation type="submission" date="2016-11" db="EMBL/GenBank/DDBJ databases">
        <authorList>
            <person name="Jaros S."/>
            <person name="Januszkiewicz K."/>
            <person name="Wedrychowicz H."/>
        </authorList>
    </citation>
    <scope>NUCLEOTIDE SEQUENCE [LARGE SCALE GENOMIC DNA]</scope>
    <source>
        <strain evidence="6 7">DSM 45627</strain>
    </source>
</reference>
<feature type="site" description="Important for substrate specificity" evidence="3">
    <location>
        <position position="219"/>
    </location>
</feature>
<dbReference type="CDD" id="cd09010">
    <property type="entry name" value="MTAP_SsMTAPII_like_MTIP"/>
    <property type="match status" value="1"/>
</dbReference>
<dbReference type="InterPro" id="IPR035994">
    <property type="entry name" value="Nucleoside_phosphorylase_sf"/>
</dbReference>
<dbReference type="PANTHER" id="PTHR42679">
    <property type="entry name" value="S-METHYL-5'-THIOADENOSINE PHOSPHORYLASE"/>
    <property type="match status" value="1"/>
</dbReference>
<dbReference type="Proteomes" id="UP000186132">
    <property type="component" value="Unassembled WGS sequence"/>
</dbReference>
<comment type="pathway">
    <text evidence="3">Purine metabolism; purine nucleoside salvage.</text>
</comment>
<dbReference type="GO" id="GO:0005829">
    <property type="term" value="C:cytosol"/>
    <property type="evidence" value="ECO:0007669"/>
    <property type="project" value="TreeGrafter"/>
</dbReference>
<keyword evidence="7" id="KW-1185">Reference proteome</keyword>
<proteinExistence type="inferred from homology"/>
<dbReference type="EC" id="2.4.2.1" evidence="3"/>
<dbReference type="InterPro" id="IPR010044">
    <property type="entry name" value="MTAP"/>
</dbReference>
<evidence type="ECO:0000256" key="4">
    <source>
        <dbReference type="SAM" id="MobiDB-lite"/>
    </source>
</evidence>
<dbReference type="OrthoDB" id="1523230at2"/>
<dbReference type="RefSeq" id="WP_073387200.1">
    <property type="nucleotide sequence ID" value="NZ_FQVU01000002.1"/>
</dbReference>
<dbReference type="NCBIfam" id="NF005876">
    <property type="entry name" value="PRK07823.1"/>
    <property type="match status" value="1"/>
</dbReference>
<comment type="catalytic activity">
    <reaction evidence="3">
        <text>a purine D-ribonucleoside + phosphate = a purine nucleobase + alpha-D-ribose 1-phosphate</text>
        <dbReference type="Rhea" id="RHEA:19805"/>
        <dbReference type="ChEBI" id="CHEBI:26386"/>
        <dbReference type="ChEBI" id="CHEBI:43474"/>
        <dbReference type="ChEBI" id="CHEBI:57720"/>
        <dbReference type="ChEBI" id="CHEBI:142355"/>
        <dbReference type="EC" id="2.4.2.1"/>
    </reaction>
</comment>
<evidence type="ECO:0000256" key="2">
    <source>
        <dbReference type="ARBA" id="ARBA00022679"/>
    </source>
</evidence>
<dbReference type="Gene3D" id="3.40.50.1580">
    <property type="entry name" value="Nucleoside phosphorylase domain"/>
    <property type="match status" value="1"/>
</dbReference>
<comment type="function">
    <text evidence="3">Purine nucleoside phosphorylase involved in purine salvage.</text>
</comment>
<dbReference type="InterPro" id="IPR018099">
    <property type="entry name" value="Purine_phosphorylase-2_CS"/>
</dbReference>
<evidence type="ECO:0000256" key="1">
    <source>
        <dbReference type="ARBA" id="ARBA00022676"/>
    </source>
</evidence>
<dbReference type="GO" id="GO:0019509">
    <property type="term" value="P:L-methionine salvage from methylthioadenosine"/>
    <property type="evidence" value="ECO:0007669"/>
    <property type="project" value="TreeGrafter"/>
</dbReference>
<comment type="miscellaneous">
    <text evidence="3">Although this enzyme belongs to the family of MTA phosphorylases based on sequence homology, it lacks several conserved amino acids in the substrate binding pocket that confer specificity towards MTA.</text>
</comment>
<dbReference type="GO" id="GO:0006166">
    <property type="term" value="P:purine ribonucleoside salvage"/>
    <property type="evidence" value="ECO:0007669"/>
    <property type="project" value="UniProtKB-UniRule"/>
</dbReference>
<keyword evidence="2 3" id="KW-0808">Transferase</keyword>
<evidence type="ECO:0000313" key="7">
    <source>
        <dbReference type="Proteomes" id="UP000186132"/>
    </source>
</evidence>
<dbReference type="NCBIfam" id="TIGR01694">
    <property type="entry name" value="MTAP"/>
    <property type="match status" value="1"/>
</dbReference>
<evidence type="ECO:0000256" key="3">
    <source>
        <dbReference type="HAMAP-Rule" id="MF_01963"/>
    </source>
</evidence>
<feature type="region of interest" description="Disordered" evidence="4">
    <location>
        <begin position="247"/>
        <end position="266"/>
    </location>
</feature>
<feature type="binding site" evidence="3">
    <location>
        <begin position="87"/>
        <end position="88"/>
    </location>
    <ligand>
        <name>phosphate</name>
        <dbReference type="ChEBI" id="CHEBI:43474"/>
    </ligand>
</feature>
<dbReference type="STRING" id="1206085.SAMN05443575_1057"/>
<evidence type="ECO:0000313" key="6">
    <source>
        <dbReference type="EMBL" id="SHF98814.1"/>
    </source>
</evidence>
<dbReference type="SUPFAM" id="SSF53167">
    <property type="entry name" value="Purine and uridine phosphorylases"/>
    <property type="match status" value="1"/>
</dbReference>
<comment type="subunit">
    <text evidence="3">Homohexamer. Dimer of a homotrimer.</text>
</comment>
<feature type="binding site" evidence="3">
    <location>
        <position position="182"/>
    </location>
    <ligand>
        <name>substrate</name>
    </ligand>
</feature>
<dbReference type="HAMAP" id="MF_01963">
    <property type="entry name" value="MTAP"/>
    <property type="match status" value="1"/>
</dbReference>
<evidence type="ECO:0000259" key="5">
    <source>
        <dbReference type="Pfam" id="PF01048"/>
    </source>
</evidence>